<evidence type="ECO:0008006" key="6">
    <source>
        <dbReference type="Google" id="ProtNLM"/>
    </source>
</evidence>
<dbReference type="PROSITE" id="PS50055">
    <property type="entry name" value="TYR_PHOSPHATASE_PTP"/>
    <property type="match status" value="1"/>
</dbReference>
<evidence type="ECO:0000313" key="4">
    <source>
        <dbReference type="EMBL" id="EYB88935.1"/>
    </source>
</evidence>
<proteinExistence type="predicted"/>
<dbReference type="Proteomes" id="UP000024635">
    <property type="component" value="Unassembled WGS sequence"/>
</dbReference>
<dbReference type="EMBL" id="JARK01001575">
    <property type="protein sequence ID" value="EYB88935.1"/>
    <property type="molecule type" value="Genomic_DNA"/>
</dbReference>
<dbReference type="SMART" id="SM00194">
    <property type="entry name" value="PTPc"/>
    <property type="match status" value="1"/>
</dbReference>
<protein>
    <recommendedName>
        <fullName evidence="6">Protein-tyrosine phosphatase</fullName>
    </recommendedName>
</protein>
<feature type="region of interest" description="Disordered" evidence="1">
    <location>
        <begin position="1"/>
        <end position="33"/>
    </location>
</feature>
<dbReference type="PANTHER" id="PTHR46163">
    <property type="entry name" value="TYROSINE-PROTEIN PHOSPHATASE-RELATED"/>
    <property type="match status" value="1"/>
</dbReference>
<dbReference type="Gene3D" id="3.90.190.10">
    <property type="entry name" value="Protein tyrosine phosphatase superfamily"/>
    <property type="match status" value="1"/>
</dbReference>
<dbReference type="InterPro" id="IPR052782">
    <property type="entry name" value="Oocyte-zygote_transition_reg"/>
</dbReference>
<evidence type="ECO:0000259" key="2">
    <source>
        <dbReference type="PROSITE" id="PS50055"/>
    </source>
</evidence>
<feature type="region of interest" description="Disordered" evidence="1">
    <location>
        <begin position="85"/>
        <end position="135"/>
    </location>
</feature>
<accession>A0A016SE84</accession>
<dbReference type="GO" id="GO:0004725">
    <property type="term" value="F:protein tyrosine phosphatase activity"/>
    <property type="evidence" value="ECO:0007669"/>
    <property type="project" value="InterPro"/>
</dbReference>
<dbReference type="STRING" id="53326.A0A016SE84"/>
<dbReference type="Pfam" id="PF00102">
    <property type="entry name" value="Y_phosphatase"/>
    <property type="match status" value="1"/>
</dbReference>
<dbReference type="SMART" id="SM00404">
    <property type="entry name" value="PTPc_motif"/>
    <property type="match status" value="1"/>
</dbReference>
<evidence type="ECO:0000259" key="3">
    <source>
        <dbReference type="PROSITE" id="PS50056"/>
    </source>
</evidence>
<feature type="compositionally biased region" description="Gly residues" evidence="1">
    <location>
        <begin position="98"/>
        <end position="115"/>
    </location>
</feature>
<evidence type="ECO:0000256" key="1">
    <source>
        <dbReference type="SAM" id="MobiDB-lite"/>
    </source>
</evidence>
<dbReference type="InterPro" id="IPR016130">
    <property type="entry name" value="Tyr_Pase_AS"/>
</dbReference>
<dbReference type="InterPro" id="IPR029021">
    <property type="entry name" value="Prot-tyrosine_phosphatase-like"/>
</dbReference>
<name>A0A016SE84_9BILA</name>
<dbReference type="PROSITE" id="PS50056">
    <property type="entry name" value="TYR_PHOSPHATASE_2"/>
    <property type="match status" value="1"/>
</dbReference>
<dbReference type="OrthoDB" id="8815311at2759"/>
<dbReference type="InterPro" id="IPR000387">
    <property type="entry name" value="Tyr_Pase_dom"/>
</dbReference>
<dbReference type="PANTHER" id="PTHR46163:SF5">
    <property type="entry name" value="TYROSINE-PROTEIN PHOSPHATASE"/>
    <property type="match status" value="1"/>
</dbReference>
<dbReference type="AlphaFoldDB" id="A0A016SE84"/>
<feature type="compositionally biased region" description="Basic and acidic residues" evidence="1">
    <location>
        <begin position="116"/>
        <end position="125"/>
    </location>
</feature>
<feature type="domain" description="Tyrosine specific protein phosphatases" evidence="3">
    <location>
        <begin position="359"/>
        <end position="420"/>
    </location>
</feature>
<dbReference type="CDD" id="cd00047">
    <property type="entry name" value="PTPc"/>
    <property type="match status" value="1"/>
</dbReference>
<organism evidence="4 5">
    <name type="scientific">Ancylostoma ceylanicum</name>
    <dbReference type="NCBI Taxonomy" id="53326"/>
    <lineage>
        <taxon>Eukaryota</taxon>
        <taxon>Metazoa</taxon>
        <taxon>Ecdysozoa</taxon>
        <taxon>Nematoda</taxon>
        <taxon>Chromadorea</taxon>
        <taxon>Rhabditida</taxon>
        <taxon>Rhabditina</taxon>
        <taxon>Rhabditomorpha</taxon>
        <taxon>Strongyloidea</taxon>
        <taxon>Ancylostomatidae</taxon>
        <taxon>Ancylostomatinae</taxon>
        <taxon>Ancylostoma</taxon>
    </lineage>
</organism>
<gene>
    <name evidence="4" type="primary">Acey_s0239.g3316</name>
    <name evidence="4" type="ORF">Y032_0239g3316</name>
</gene>
<dbReference type="SUPFAM" id="SSF52799">
    <property type="entry name" value="(Phosphotyrosine protein) phosphatases II"/>
    <property type="match status" value="1"/>
</dbReference>
<dbReference type="PRINTS" id="PR00700">
    <property type="entry name" value="PRTYPHPHTASE"/>
</dbReference>
<dbReference type="PROSITE" id="PS00383">
    <property type="entry name" value="TYR_PHOSPHATASE_1"/>
    <property type="match status" value="1"/>
</dbReference>
<keyword evidence="5" id="KW-1185">Reference proteome</keyword>
<dbReference type="InterPro" id="IPR000242">
    <property type="entry name" value="PTP_cat"/>
</dbReference>
<comment type="caution">
    <text evidence="4">The sequence shown here is derived from an EMBL/GenBank/DDBJ whole genome shotgun (WGS) entry which is preliminary data.</text>
</comment>
<sequence>MGNGITLHQRKTHELQTMNGHQPDKATNKHKSDKAITSLPEGYNPPLVSFREPFAVALSCAHPLNLMYVLRRLGENSKKLRARKIGKGENVQAADPAGAGGGAGGGSGRGAGGGKDTAENVDGRKAKARQKTVAQEQQVPQVAQCAKGGAAVVAKWVQRALDMGVDALRSEYRSLAKYTLPDMTWEAFKANHEAGRNRYQDVPCQDQHRVVIRWPGAPTDYIHANYVGTPVSEKRFICTQGPLDNTITEFWMMVLQEESETIVMLCNCIETGKIKCAPYWPDRVGDVRSFNGIEIANLQIRAMSPEEPSVALSILAIRFTKPDGGTEVREVRHYQWMDWPDRGVPPCRLTSMELLSRIRGTKKPIIVHCSAGIGRTGTVVAIEYILERMQAGVECASMCDLLKELRNHRAFTIQNDLQYLYVHRVMFCYFLEKHKSRYESILTEENKAKYTRFISDYNAATGTQ</sequence>
<reference evidence="5" key="1">
    <citation type="journal article" date="2015" name="Nat. Genet.">
        <title>The genome and transcriptome of the zoonotic hookworm Ancylostoma ceylanicum identify infection-specific gene families.</title>
        <authorList>
            <person name="Schwarz E.M."/>
            <person name="Hu Y."/>
            <person name="Antoshechkin I."/>
            <person name="Miller M.M."/>
            <person name="Sternberg P.W."/>
            <person name="Aroian R.V."/>
        </authorList>
    </citation>
    <scope>NUCLEOTIDE SEQUENCE</scope>
    <source>
        <strain evidence="5">HY135</strain>
    </source>
</reference>
<dbReference type="InterPro" id="IPR003595">
    <property type="entry name" value="Tyr_Pase_cat"/>
</dbReference>
<feature type="domain" description="Tyrosine-protein phosphatase" evidence="2">
    <location>
        <begin position="168"/>
        <end position="429"/>
    </location>
</feature>
<evidence type="ECO:0000313" key="5">
    <source>
        <dbReference type="Proteomes" id="UP000024635"/>
    </source>
</evidence>